<sequence length="259" mass="28491">MVFCEIQNAYRRTSVLGEVCDQPMAVIGIAASSKRGARLYLKTISARGGNPQLVVPRSESGVDEIVSSIDALMLTGGPDIDPWQYQEDRNPEAGLELDPKRDQFEMGLLRSALDQHMPVLAICRGMQLLNVVLGGKLIQDLPNHRAGPAAEDRESAYHRIYISPGSRLGAIIGAGGFVRVNSRHHQGLREAQKASSLIASAYSLDDGIIEAVESPDYDWVIGVQWHPEREDEMPKGFSNLFQGFLERAETFSEKSRASD</sequence>
<dbReference type="PANTHER" id="PTHR43235:SF1">
    <property type="entry name" value="GLUTAMINE AMIDOTRANSFERASE PB2B2.05-RELATED"/>
    <property type="match status" value="1"/>
</dbReference>
<organism evidence="1">
    <name type="scientific">marine metagenome</name>
    <dbReference type="NCBI Taxonomy" id="408172"/>
    <lineage>
        <taxon>unclassified sequences</taxon>
        <taxon>metagenomes</taxon>
        <taxon>ecological metagenomes</taxon>
    </lineage>
</organism>
<dbReference type="PROSITE" id="PS51273">
    <property type="entry name" value="GATASE_TYPE_1"/>
    <property type="match status" value="1"/>
</dbReference>
<dbReference type="InterPro" id="IPR044668">
    <property type="entry name" value="PuuD-like"/>
</dbReference>
<dbReference type="SUPFAM" id="SSF52317">
    <property type="entry name" value="Class I glutamine amidotransferase-like"/>
    <property type="match status" value="1"/>
</dbReference>
<dbReference type="PANTHER" id="PTHR43235">
    <property type="entry name" value="GLUTAMINE AMIDOTRANSFERASE PB2B2.05-RELATED"/>
    <property type="match status" value="1"/>
</dbReference>
<accession>A0A382BQ12</accession>
<dbReference type="GO" id="GO:0033969">
    <property type="term" value="F:gamma-glutamyl-gamma-aminobutyrate hydrolase activity"/>
    <property type="evidence" value="ECO:0007669"/>
    <property type="project" value="TreeGrafter"/>
</dbReference>
<protein>
    <submittedName>
        <fullName evidence="1">Uncharacterized protein</fullName>
    </submittedName>
</protein>
<dbReference type="InterPro" id="IPR029062">
    <property type="entry name" value="Class_I_gatase-like"/>
</dbReference>
<dbReference type="Pfam" id="PF07722">
    <property type="entry name" value="Peptidase_C26"/>
    <property type="match status" value="1"/>
</dbReference>
<proteinExistence type="predicted"/>
<reference evidence="1" key="1">
    <citation type="submission" date="2018-05" db="EMBL/GenBank/DDBJ databases">
        <authorList>
            <person name="Lanie J.A."/>
            <person name="Ng W.-L."/>
            <person name="Kazmierczak K.M."/>
            <person name="Andrzejewski T.M."/>
            <person name="Davidsen T.M."/>
            <person name="Wayne K.J."/>
            <person name="Tettelin H."/>
            <person name="Glass J.I."/>
            <person name="Rusch D."/>
            <person name="Podicherti R."/>
            <person name="Tsui H.-C.T."/>
            <person name="Winkler M.E."/>
        </authorList>
    </citation>
    <scope>NUCLEOTIDE SEQUENCE</scope>
</reference>
<dbReference type="GO" id="GO:0006598">
    <property type="term" value="P:polyamine catabolic process"/>
    <property type="evidence" value="ECO:0007669"/>
    <property type="project" value="TreeGrafter"/>
</dbReference>
<dbReference type="CDD" id="cd01745">
    <property type="entry name" value="GATase1_2"/>
    <property type="match status" value="1"/>
</dbReference>
<dbReference type="InterPro" id="IPR011697">
    <property type="entry name" value="Peptidase_C26"/>
</dbReference>
<dbReference type="AlphaFoldDB" id="A0A382BQ12"/>
<dbReference type="GO" id="GO:0005829">
    <property type="term" value="C:cytosol"/>
    <property type="evidence" value="ECO:0007669"/>
    <property type="project" value="TreeGrafter"/>
</dbReference>
<evidence type="ECO:0000313" key="1">
    <source>
        <dbReference type="EMBL" id="SVB15492.1"/>
    </source>
</evidence>
<name>A0A382BQ12_9ZZZZ</name>
<dbReference type="Gene3D" id="3.40.50.880">
    <property type="match status" value="1"/>
</dbReference>
<gene>
    <name evidence="1" type="ORF">METZ01_LOCUS168346</name>
</gene>
<dbReference type="EMBL" id="UINC01030689">
    <property type="protein sequence ID" value="SVB15492.1"/>
    <property type="molecule type" value="Genomic_DNA"/>
</dbReference>